<reference evidence="2 3" key="1">
    <citation type="submission" date="2019-10" db="EMBL/GenBank/DDBJ databases">
        <title>Unraveling microbial dark matter from salterns through culturing: the case of the genus Halosegnis.</title>
        <authorList>
            <person name="Duran-Viseras A."/>
            <person name="Andrei A.-S."/>
            <person name="Vera-Gargallo B."/>
            <person name="Ghai R."/>
            <person name="Sanchez-Porro C."/>
            <person name="Ventosa A."/>
        </authorList>
    </citation>
    <scope>NUCLEOTIDE SEQUENCE [LARGE SCALE GENOMIC DNA]</scope>
    <source>
        <strain evidence="2 3">F18-79</strain>
    </source>
</reference>
<proteinExistence type="predicted"/>
<dbReference type="Proteomes" id="UP000326865">
    <property type="component" value="Unassembled WGS sequence"/>
</dbReference>
<gene>
    <name evidence="2" type="ORF">DM867_05555</name>
</gene>
<organism evidence="2 3">
    <name type="scientific">Halosegnis rubeus</name>
    <dbReference type="NCBI Taxonomy" id="2212850"/>
    <lineage>
        <taxon>Archaea</taxon>
        <taxon>Methanobacteriati</taxon>
        <taxon>Methanobacteriota</taxon>
        <taxon>Stenosarchaea group</taxon>
        <taxon>Halobacteria</taxon>
        <taxon>Halobacteriales</taxon>
        <taxon>Natronomonadaceae</taxon>
        <taxon>Halosegnis</taxon>
    </lineage>
</organism>
<dbReference type="EMBL" id="QKKZ01000002">
    <property type="protein sequence ID" value="KAB7514588.1"/>
    <property type="molecule type" value="Genomic_DNA"/>
</dbReference>
<dbReference type="AlphaFoldDB" id="A0A5N5U7X3"/>
<sequence length="186" mass="20349">MSEQVHIRVGEGRKSKWDTHATEEHADKYGSVSKLIRHAVERQIEMDAEGGPEPTGDGSQSVEANGRIDDILNGVEDNGSALEAIEGRLENIHDTMISQGGIPDSVFSDVYGALPTVKDGFENADKDAIARKFGETAGEIAEKAGISELEAARALVQLHYEDEYSGVEMLMTREFDGPRYWLEVGK</sequence>
<keyword evidence="3" id="KW-1185">Reference proteome</keyword>
<accession>A0A5N5U7X3</accession>
<protein>
    <submittedName>
        <fullName evidence="2">Uncharacterized protein</fullName>
    </submittedName>
</protein>
<comment type="caution">
    <text evidence="2">The sequence shown here is derived from an EMBL/GenBank/DDBJ whole genome shotgun (WGS) entry which is preliminary data.</text>
</comment>
<name>A0A5N5U7X3_9EURY</name>
<feature type="compositionally biased region" description="Basic and acidic residues" evidence="1">
    <location>
        <begin position="1"/>
        <end position="28"/>
    </location>
</feature>
<evidence type="ECO:0000313" key="2">
    <source>
        <dbReference type="EMBL" id="KAB7514588.1"/>
    </source>
</evidence>
<dbReference type="RefSeq" id="WP_152133850.1">
    <property type="nucleotide sequence ID" value="NZ_QKKZ01000002.1"/>
</dbReference>
<evidence type="ECO:0000313" key="3">
    <source>
        <dbReference type="Proteomes" id="UP000326865"/>
    </source>
</evidence>
<feature type="region of interest" description="Disordered" evidence="1">
    <location>
        <begin position="1"/>
        <end position="32"/>
    </location>
</feature>
<evidence type="ECO:0000256" key="1">
    <source>
        <dbReference type="SAM" id="MobiDB-lite"/>
    </source>
</evidence>